<organism evidence="1 2">
    <name type="scientific">Silvanigrella paludirubra</name>
    <dbReference type="NCBI Taxonomy" id="2499159"/>
    <lineage>
        <taxon>Bacteria</taxon>
        <taxon>Pseudomonadati</taxon>
        <taxon>Bdellovibrionota</taxon>
        <taxon>Oligoflexia</taxon>
        <taxon>Silvanigrellales</taxon>
        <taxon>Silvanigrellaceae</taxon>
        <taxon>Silvanigrella</taxon>
    </lineage>
</organism>
<dbReference type="Proteomes" id="UP000437748">
    <property type="component" value="Unassembled WGS sequence"/>
</dbReference>
<gene>
    <name evidence="1" type="ORF">GCL60_08645</name>
</gene>
<keyword evidence="2" id="KW-1185">Reference proteome</keyword>
<evidence type="ECO:0000313" key="2">
    <source>
        <dbReference type="Proteomes" id="UP000437748"/>
    </source>
</evidence>
<sequence length="171" mass="20156">MNAIFKNLSYENININNFKLSKNHSTNQLILCFVISVVITKKIEYPISKYAKIELKYDEKTSRIFSKINPFEFKKLLSDLIDYSIKCVGKDNSIFINIIDSKKYVKISIKEKFSSYHDLINNIELNYFLNICKNNLVQYTDWGAKILIKKDIFKRMNIKIILNKSSSILKY</sequence>
<proteinExistence type="predicted"/>
<name>A0A6N6VTN7_9BACT</name>
<dbReference type="EMBL" id="WFLM01000003">
    <property type="protein sequence ID" value="KAB8038916.1"/>
    <property type="molecule type" value="Genomic_DNA"/>
</dbReference>
<reference evidence="1 2" key="1">
    <citation type="submission" date="2019-10" db="EMBL/GenBank/DDBJ databases">
        <title>New species of Slilvanegrellaceae.</title>
        <authorList>
            <person name="Pitt A."/>
            <person name="Hahn M.W."/>
        </authorList>
    </citation>
    <scope>NUCLEOTIDE SEQUENCE [LARGE SCALE GENOMIC DNA]</scope>
    <source>
        <strain evidence="1 2">SP-Ram-0.45-NSY-1</strain>
    </source>
</reference>
<dbReference type="AlphaFoldDB" id="A0A6N6VTN7"/>
<dbReference type="RefSeq" id="WP_153420313.1">
    <property type="nucleotide sequence ID" value="NZ_WFLM01000003.1"/>
</dbReference>
<protein>
    <submittedName>
        <fullName evidence="1">Uncharacterized protein</fullName>
    </submittedName>
</protein>
<comment type="caution">
    <text evidence="1">The sequence shown here is derived from an EMBL/GenBank/DDBJ whole genome shotgun (WGS) entry which is preliminary data.</text>
</comment>
<evidence type="ECO:0000313" key="1">
    <source>
        <dbReference type="EMBL" id="KAB8038916.1"/>
    </source>
</evidence>
<accession>A0A6N6VTN7</accession>